<feature type="coiled-coil region" evidence="1">
    <location>
        <begin position="504"/>
        <end position="611"/>
    </location>
</feature>
<feature type="region of interest" description="Disordered" evidence="2">
    <location>
        <begin position="225"/>
        <end position="293"/>
    </location>
</feature>
<evidence type="ECO:0000256" key="1">
    <source>
        <dbReference type="SAM" id="Coils"/>
    </source>
</evidence>
<keyword evidence="5" id="KW-1185">Reference proteome</keyword>
<evidence type="ECO:0000256" key="2">
    <source>
        <dbReference type="SAM" id="MobiDB-lite"/>
    </source>
</evidence>
<dbReference type="KEGG" id="vg:24170901"/>
<organism evidence="4 5">
    <name type="scientific">Lambdina fiscellaria nucleopolyhedrovirus</name>
    <dbReference type="NCBI Taxonomy" id="1642929"/>
    <lineage>
        <taxon>Viruses</taxon>
        <taxon>Viruses incertae sedis</taxon>
        <taxon>Naldaviricetes</taxon>
        <taxon>Lefavirales</taxon>
        <taxon>Baculoviridae</taxon>
        <taxon>Alphabaculovirus</taxon>
        <taxon>Alphabaculovirus lafiscellariae</taxon>
    </lineage>
</organism>
<accession>A0A0E3Z620</accession>
<dbReference type="InterPro" id="IPR009615">
    <property type="entry name" value="Desmo_N"/>
</dbReference>
<name>A0A0E3Z620_9ABAC</name>
<evidence type="ECO:0000259" key="3">
    <source>
        <dbReference type="Pfam" id="PF06771"/>
    </source>
</evidence>
<feature type="domain" description="Viral desmoplakin N-terminal" evidence="3">
    <location>
        <begin position="10"/>
        <end position="103"/>
    </location>
</feature>
<dbReference type="EMBL" id="KP752043">
    <property type="protein sequence ID" value="AKC91698.1"/>
    <property type="molecule type" value="Genomic_DNA"/>
</dbReference>
<reference evidence="4 5" key="1">
    <citation type="journal article" date="2015" name="Genome Announc.">
        <title>Genome Sequence of an Alphabaculovirus Isolated from the Oak Looper, Lambdina fiscellaria, Contains a Putative 2-Kilobase-Pair Transposable Element Encoding a Transposase and a FLYWCH Domain-Containing Protein.</title>
        <authorList>
            <person name="Rohrmann G.F."/>
            <person name="Erlandson M.A."/>
            <person name="Theilmann D.A."/>
        </authorList>
    </citation>
    <scope>NUCLEOTIDE SEQUENCE [LARGE SCALE GENOMIC DNA]</scope>
    <source>
        <strain evidence="4">GR15</strain>
    </source>
</reference>
<evidence type="ECO:0000313" key="4">
    <source>
        <dbReference type="EMBL" id="AKC91698.1"/>
    </source>
</evidence>
<feature type="compositionally biased region" description="Basic and acidic residues" evidence="2">
    <location>
        <begin position="276"/>
        <end position="287"/>
    </location>
</feature>
<proteinExistence type="predicted"/>
<feature type="coiled-coil region" evidence="1">
    <location>
        <begin position="21"/>
        <end position="48"/>
    </location>
</feature>
<dbReference type="RefSeq" id="YP_009133280.1">
    <property type="nucleotide sequence ID" value="NC_026922.1"/>
</dbReference>
<protein>
    <submittedName>
        <fullName evidence="4">Ac66</fullName>
    </submittedName>
</protein>
<dbReference type="Proteomes" id="UP000201190">
    <property type="component" value="Segment"/>
</dbReference>
<dbReference type="Pfam" id="PF06771">
    <property type="entry name" value="Desmo_N"/>
    <property type="match status" value="1"/>
</dbReference>
<keyword evidence="1" id="KW-0175">Coiled coil</keyword>
<evidence type="ECO:0000313" key="5">
    <source>
        <dbReference type="Proteomes" id="UP000201190"/>
    </source>
</evidence>
<dbReference type="OrthoDB" id="14003at10239"/>
<sequence>MSINAMLQPKYMNMDVNASTIKNLLQTINTMSRQCKKQRANNESLERIRSIIYSYRPDMKMRGVDLPVPDLVMETFALMGPHGAPNSLPNQITHNFNYKYDYNTNFGAGQAGINGGNPTTLSNDAQPPVIQPFVVDAFGAPIVPVASPMSATTTNDRNDSKLLVDKADGVSPIATATTPSGAPVNVYVNLPSSLLRDPIADRADDRVMINNNAGDRDIVNRVNRKRSGADLRKNSNKNNKYFMDVDDQNNDDNDDNNDQDDDDDNDNKKINKRKKRGDDKDDNDDKGGGNGVSSLVVFSRKENNTIKKEHDIALNQPSVQNYKRLIRVVLNVSVKHIKSDEYENSMKLISNFNTIMENLEEFIECVNSKHDLSLQWNDPRLCNVIGGMICEYTQLGRIITNDRNLTFYAFNNDNKRIALMQRVKQELISAMETYNFQQQRVKTLESRVQEFQKIVAARTTDEKVNYDQHISFALKNATDNLEESLKAQHDEQLDLMQAEHKRVLARQRQLTADAQERIDRLTTQNSQLLNQTTATNENLAKAQSETEQLTDKIQRLEQQIINLNEYQRNQNDESLQLVNQIKLTNNQQQTLEKQRIELDALRRDRTALRAALIDNDIVSPADRDDEASYAQKVLEFINKSNRQREILSEELMKRQQSSERQLKELTDRDNAVSNEALELKTQLQARNDTVEKLTTQAESLRRENERLKKDKIVEAAAKLELRSEQYEQQLNSFVVDQKNKTDYMMDRIKELTDRLEAIMGESSVHPIDVANLNSQSNNRALDELSDALKMVTHLKTKTKKVISKEVNEAMSKVVGAQNNFRKKLNDLEINQKRCNTYVRTSAVNYETLARSVALQNLPYEANEKLKKALAVVRQLEIEPAQQSNIDSSENVEENNDGVASKVNATALETAMDIEDNDVSSTTTNTRLQAQAILI</sequence>
<feature type="compositionally biased region" description="Acidic residues" evidence="2">
    <location>
        <begin position="244"/>
        <end position="265"/>
    </location>
</feature>
<feature type="coiled-coil region" evidence="1">
    <location>
        <begin position="648"/>
        <end position="729"/>
    </location>
</feature>
<dbReference type="GeneID" id="24170901"/>